<dbReference type="Proteomes" id="UP000053424">
    <property type="component" value="Unassembled WGS sequence"/>
</dbReference>
<sequence length="396" mass="42756">MPARQPTPPIQVVPSPPTMRVSYPVELPTRANAQAQTEPPLVAAPTPVRPILSPQRAVASILSPRSILSPEPTSNYTISAAPSFYGRSFASDLSPVEKFFKGLYHLPWVAQERVTVDYRPGDSDRAKNKVKGGVKKPMASWYRSVMSRSRRNSLNLLSSGSNTISDARTSLGTSLSPLGSPISRGSRRSAGSSNRQRSQHATRQGKKKARRHTTSTTATQQVPGRKQSSPIIPTMYPYTYPGYPYAYQPYGTYPGPPMPQVQTIPTPRGPRHHKSHTRAPKYPHGGYAQYQPMAMPAPPPPAPPIYVIAPSPPQSNGSGDTHLNAQFQGGNKGSGDNLNNGGGGGPVQYIPTQGPMQQISPVLMHYIPGGYNVNVNQNGQMISPPLTPQRPTAYGS</sequence>
<reference evidence="3" key="2">
    <citation type="submission" date="2015-01" db="EMBL/GenBank/DDBJ databases">
        <title>Evolutionary Origins and Diversification of the Mycorrhizal Mutualists.</title>
        <authorList>
            <consortium name="DOE Joint Genome Institute"/>
            <consortium name="Mycorrhizal Genomics Consortium"/>
            <person name="Kohler A."/>
            <person name="Kuo A."/>
            <person name="Nagy L.G."/>
            <person name="Floudas D."/>
            <person name="Copeland A."/>
            <person name="Barry K.W."/>
            <person name="Cichocki N."/>
            <person name="Veneault-Fourrey C."/>
            <person name="LaButti K."/>
            <person name="Lindquist E.A."/>
            <person name="Lipzen A."/>
            <person name="Lundell T."/>
            <person name="Morin E."/>
            <person name="Murat C."/>
            <person name="Riley R."/>
            <person name="Ohm R."/>
            <person name="Sun H."/>
            <person name="Tunlid A."/>
            <person name="Henrissat B."/>
            <person name="Grigoriev I.V."/>
            <person name="Hibbett D.S."/>
            <person name="Martin F."/>
        </authorList>
    </citation>
    <scope>NUCLEOTIDE SEQUENCE [LARGE SCALE GENOMIC DNA]</scope>
    <source>
        <strain evidence="3">h7</strain>
    </source>
</reference>
<feature type="region of interest" description="Disordered" evidence="1">
    <location>
        <begin position="309"/>
        <end position="344"/>
    </location>
</feature>
<name>A0A0C3BP69_HEBCY</name>
<gene>
    <name evidence="2" type="ORF">M413DRAFT_30022</name>
</gene>
<accession>A0A0C3BP69</accession>
<dbReference type="HOGENOM" id="CLU_696493_0_0_1"/>
<reference evidence="2 3" key="1">
    <citation type="submission" date="2014-04" db="EMBL/GenBank/DDBJ databases">
        <authorList>
            <consortium name="DOE Joint Genome Institute"/>
            <person name="Kuo A."/>
            <person name="Gay G."/>
            <person name="Dore J."/>
            <person name="Kohler A."/>
            <person name="Nagy L.G."/>
            <person name="Floudas D."/>
            <person name="Copeland A."/>
            <person name="Barry K.W."/>
            <person name="Cichocki N."/>
            <person name="Veneault-Fourrey C."/>
            <person name="LaButti K."/>
            <person name="Lindquist E.A."/>
            <person name="Lipzen A."/>
            <person name="Lundell T."/>
            <person name="Morin E."/>
            <person name="Murat C."/>
            <person name="Sun H."/>
            <person name="Tunlid A."/>
            <person name="Henrissat B."/>
            <person name="Grigoriev I.V."/>
            <person name="Hibbett D.S."/>
            <person name="Martin F."/>
            <person name="Nordberg H.P."/>
            <person name="Cantor M.N."/>
            <person name="Hua S.X."/>
        </authorList>
    </citation>
    <scope>NUCLEOTIDE SEQUENCE [LARGE SCALE GENOMIC DNA]</scope>
    <source>
        <strain evidence="3">h7</strain>
    </source>
</reference>
<dbReference type="STRING" id="686832.A0A0C3BP69"/>
<dbReference type="AlphaFoldDB" id="A0A0C3BP69"/>
<proteinExistence type="predicted"/>
<feature type="compositionally biased region" description="Polar residues" evidence="1">
    <location>
        <begin position="314"/>
        <end position="328"/>
    </location>
</feature>
<feature type="compositionally biased region" description="Basic residues" evidence="1">
    <location>
        <begin position="197"/>
        <end position="213"/>
    </location>
</feature>
<protein>
    <submittedName>
        <fullName evidence="2">Uncharacterized protein</fullName>
    </submittedName>
</protein>
<feature type="region of interest" description="Disordered" evidence="1">
    <location>
        <begin position="168"/>
        <end position="230"/>
    </location>
</feature>
<dbReference type="OrthoDB" id="3058472at2759"/>
<evidence type="ECO:0000313" key="2">
    <source>
        <dbReference type="EMBL" id="KIM38470.1"/>
    </source>
</evidence>
<keyword evidence="3" id="KW-1185">Reference proteome</keyword>
<evidence type="ECO:0000313" key="3">
    <source>
        <dbReference type="Proteomes" id="UP000053424"/>
    </source>
</evidence>
<evidence type="ECO:0000256" key="1">
    <source>
        <dbReference type="SAM" id="MobiDB-lite"/>
    </source>
</evidence>
<feature type="compositionally biased region" description="Polar residues" evidence="1">
    <location>
        <begin position="214"/>
        <end position="229"/>
    </location>
</feature>
<feature type="compositionally biased region" description="Low complexity" evidence="1">
    <location>
        <begin position="169"/>
        <end position="196"/>
    </location>
</feature>
<organism evidence="2 3">
    <name type="scientific">Hebeloma cylindrosporum</name>
    <dbReference type="NCBI Taxonomy" id="76867"/>
    <lineage>
        <taxon>Eukaryota</taxon>
        <taxon>Fungi</taxon>
        <taxon>Dikarya</taxon>
        <taxon>Basidiomycota</taxon>
        <taxon>Agaricomycotina</taxon>
        <taxon>Agaricomycetes</taxon>
        <taxon>Agaricomycetidae</taxon>
        <taxon>Agaricales</taxon>
        <taxon>Agaricineae</taxon>
        <taxon>Hymenogastraceae</taxon>
        <taxon>Hebeloma</taxon>
    </lineage>
</organism>
<dbReference type="EMBL" id="KN831790">
    <property type="protein sequence ID" value="KIM38470.1"/>
    <property type="molecule type" value="Genomic_DNA"/>
</dbReference>